<name>A0ABV8BUL2_9PSEU</name>
<evidence type="ECO:0000259" key="2">
    <source>
        <dbReference type="Pfam" id="PF22738"/>
    </source>
</evidence>
<feature type="domain" description="NACHT N-terminal Helical" evidence="2">
    <location>
        <begin position="3"/>
        <end position="209"/>
    </location>
</feature>
<organism evidence="3 4">
    <name type="scientific">Lentzea rhizosphaerae</name>
    <dbReference type="NCBI Taxonomy" id="2041025"/>
    <lineage>
        <taxon>Bacteria</taxon>
        <taxon>Bacillati</taxon>
        <taxon>Actinomycetota</taxon>
        <taxon>Actinomycetes</taxon>
        <taxon>Pseudonocardiales</taxon>
        <taxon>Pseudonocardiaceae</taxon>
        <taxon>Lentzea</taxon>
    </lineage>
</organism>
<feature type="domain" description="ORC1/DEAH AAA+ ATPase" evidence="1">
    <location>
        <begin position="319"/>
        <end position="424"/>
    </location>
</feature>
<reference evidence="4" key="1">
    <citation type="journal article" date="2019" name="Int. J. Syst. Evol. Microbiol.">
        <title>The Global Catalogue of Microorganisms (GCM) 10K type strain sequencing project: providing services to taxonomists for standard genome sequencing and annotation.</title>
        <authorList>
            <consortium name="The Broad Institute Genomics Platform"/>
            <consortium name="The Broad Institute Genome Sequencing Center for Infectious Disease"/>
            <person name="Wu L."/>
            <person name="Ma J."/>
        </authorList>
    </citation>
    <scope>NUCLEOTIDE SEQUENCE [LARGE SCALE GENOMIC DNA]</scope>
    <source>
        <strain evidence="4">CGMCC 4.7405</strain>
    </source>
</reference>
<dbReference type="InterPro" id="IPR049945">
    <property type="entry name" value="AAA_22"/>
</dbReference>
<evidence type="ECO:0000313" key="4">
    <source>
        <dbReference type="Proteomes" id="UP001595690"/>
    </source>
</evidence>
<protein>
    <submittedName>
        <fullName evidence="3">NACHT domain-containing protein</fullName>
    </submittedName>
</protein>
<dbReference type="InterPro" id="IPR027417">
    <property type="entry name" value="P-loop_NTPase"/>
</dbReference>
<dbReference type="InterPro" id="IPR054567">
    <property type="entry name" value="NNH7"/>
</dbReference>
<proteinExistence type="predicted"/>
<dbReference type="SUPFAM" id="SSF52540">
    <property type="entry name" value="P-loop containing nucleoside triphosphate hydrolases"/>
    <property type="match status" value="1"/>
</dbReference>
<gene>
    <name evidence="3" type="ORF">ACFOWZ_20745</name>
</gene>
<dbReference type="Proteomes" id="UP001595690">
    <property type="component" value="Unassembled WGS sequence"/>
</dbReference>
<dbReference type="RefSeq" id="WP_382374821.1">
    <property type="nucleotide sequence ID" value="NZ_JBHRZI010000015.1"/>
</dbReference>
<dbReference type="Gene3D" id="3.40.50.300">
    <property type="entry name" value="P-loop containing nucleotide triphosphate hydrolases"/>
    <property type="match status" value="1"/>
</dbReference>
<evidence type="ECO:0000259" key="1">
    <source>
        <dbReference type="Pfam" id="PF13401"/>
    </source>
</evidence>
<accession>A0ABV8BUL2</accession>
<dbReference type="EMBL" id="JBHRZI010000015">
    <property type="protein sequence ID" value="MFC3893912.1"/>
    <property type="molecule type" value="Genomic_DNA"/>
</dbReference>
<evidence type="ECO:0000313" key="3">
    <source>
        <dbReference type="EMBL" id="MFC3893912.1"/>
    </source>
</evidence>
<comment type="caution">
    <text evidence="3">The sequence shown here is derived from an EMBL/GenBank/DDBJ whole genome shotgun (WGS) entry which is preliminary data.</text>
</comment>
<dbReference type="Pfam" id="PF22738">
    <property type="entry name" value="NNH7"/>
    <property type="match status" value="1"/>
</dbReference>
<dbReference type="Pfam" id="PF13401">
    <property type="entry name" value="AAA_22"/>
    <property type="match status" value="1"/>
</dbReference>
<sequence length="982" mass="111129">MRKTYSYNEAVKILGGREHPIVAKMDKLLNGALLAGSLGLWQVLDLFDAKPDFLKLSNQLISWVSEKRRGVSRYTRTQQLHAAHAVLVMTAFFEAFEEQRLGVKLTAEDRELAISYNPWRLDLPLPSVSRPYEDNLQDLRALYFSLGSTLFEALTTLAVWDEFNETQRERANIAVMRSVPERAVERYEELLGQLAAEYPEIRFWCSVHDGRLVRAALARLEDVLAQTTTDLTPETRLAELAGKYRGALNRPLVNPSEVPEDVHVPTLADAYVDPRFQVVVGTERRGAPSLQAWWDDVDVRDDLYAYLAGYLTSPQALATPLLVLGDPGSGKSVLTEMLAARLPESDFAVVRVELRSTPADADLVRQIEHGLHRLLHERVTFAEFSRQTKQNSGAVPVVVLDGFDELLQATGVSQTRYLTQISEFQQELQDMGRPAVFVVTSRLSVCAGLELPLGTHVLRLMPFSDDQVRAWLDVWNSVNSPLPAETVLQYPDLATQPLLLLMLALYDAVDSSFQRDHLSMSRGQLYERLLERFARREVTKAGTDRSEADLDEDVEYELERLSVVALAMFNRGVQWVAEHEVTADLVQLLGVDSPERMVGAQTRLSAGETVLGRFFFVQKTEAVREDRTKLRTYEFLHATFGEYLVARFVWDRLTQLRKEDAARSKRKSTVDDTELYSVLSFMALTTSKPVLDFLREFAGKPDPDELFDLVSRLFAVRDETRGSRGGYVPATLTDSERDAKYSLNLVVLALVLRQKVYADELGLSVDDWQRLALFWKSRLSSSEWASVVLWFWMERDAYRHFAVSLSNREREAQAEWLLMSEPYVTLDEVAVTLRDAMTPLVSMHDVEVAAALIGLMAAPADKYLPALVRLRKAVGRDDSDVFQREFFARLGTGGNDRELLVEFGGEFDGAQVEWVLDAYLRLHEQGLDVTSDMAHLDLRTVVRETSRSFRPDLVKRARAAAAELGLEWPPPNWQPDSQDPPH</sequence>
<keyword evidence="4" id="KW-1185">Reference proteome</keyword>